<dbReference type="Gene3D" id="1.20.144.10">
    <property type="entry name" value="Phosphatidic acid phosphatase type 2/haloperoxidase"/>
    <property type="match status" value="2"/>
</dbReference>
<feature type="transmembrane region" description="Helical" evidence="1">
    <location>
        <begin position="59"/>
        <end position="79"/>
    </location>
</feature>
<gene>
    <name evidence="3" type="ORF">FRZ61_27250</name>
</gene>
<name>A0A5J6N1B0_9PROT</name>
<dbReference type="Pfam" id="PF01569">
    <property type="entry name" value="PAP2"/>
    <property type="match status" value="1"/>
</dbReference>
<evidence type="ECO:0000256" key="1">
    <source>
        <dbReference type="SAM" id="Phobius"/>
    </source>
</evidence>
<dbReference type="AlphaFoldDB" id="A0A5J6N1B0"/>
<dbReference type="EMBL" id="CP042582">
    <property type="protein sequence ID" value="QEX22793.1"/>
    <property type="molecule type" value="Genomic_DNA"/>
</dbReference>
<keyword evidence="1" id="KW-0472">Membrane</keyword>
<evidence type="ECO:0000313" key="3">
    <source>
        <dbReference type="EMBL" id="QEX22793.1"/>
    </source>
</evidence>
<accession>A0A5J6N1B0</accession>
<proteinExistence type="predicted"/>
<evidence type="ECO:0000259" key="2">
    <source>
        <dbReference type="SMART" id="SM00014"/>
    </source>
</evidence>
<keyword evidence="1" id="KW-0812">Transmembrane</keyword>
<dbReference type="OrthoDB" id="9780507at2"/>
<organism evidence="3 4">
    <name type="scientific">Hypericibacter adhaerens</name>
    <dbReference type="NCBI Taxonomy" id="2602016"/>
    <lineage>
        <taxon>Bacteria</taxon>
        <taxon>Pseudomonadati</taxon>
        <taxon>Pseudomonadota</taxon>
        <taxon>Alphaproteobacteria</taxon>
        <taxon>Rhodospirillales</taxon>
        <taxon>Dongiaceae</taxon>
        <taxon>Hypericibacter</taxon>
    </lineage>
</organism>
<feature type="transmembrane region" description="Helical" evidence="1">
    <location>
        <begin position="198"/>
        <end position="216"/>
    </location>
</feature>
<dbReference type="SUPFAM" id="SSF48317">
    <property type="entry name" value="Acid phosphatase/Vanadium-dependent haloperoxidase"/>
    <property type="match status" value="1"/>
</dbReference>
<dbReference type="SMART" id="SM00014">
    <property type="entry name" value="acidPPc"/>
    <property type="match status" value="1"/>
</dbReference>
<feature type="transmembrane region" description="Helical" evidence="1">
    <location>
        <begin position="149"/>
        <end position="167"/>
    </location>
</feature>
<dbReference type="Proteomes" id="UP000325797">
    <property type="component" value="Chromosome"/>
</dbReference>
<reference evidence="3 4" key="1">
    <citation type="submission" date="2019-08" db="EMBL/GenBank/DDBJ databases">
        <title>Hyperibacter terrae gen. nov., sp. nov. and Hyperibacter viscosus sp. nov., two new members in the family Rhodospirillaceae isolated from the rhizosphere of Hypericum perforatum.</title>
        <authorList>
            <person name="Noviana Z."/>
        </authorList>
    </citation>
    <scope>NUCLEOTIDE SEQUENCE [LARGE SCALE GENOMIC DNA]</scope>
    <source>
        <strain evidence="3 4">R5959</strain>
    </source>
</reference>
<feature type="domain" description="Phosphatidic acid phosphatase type 2/haloperoxidase" evidence="2">
    <location>
        <begin position="102"/>
        <end position="213"/>
    </location>
</feature>
<keyword evidence="4" id="KW-1185">Reference proteome</keyword>
<protein>
    <submittedName>
        <fullName evidence="3">Phosphatase PAP2 family protein</fullName>
    </submittedName>
</protein>
<dbReference type="InterPro" id="IPR036938">
    <property type="entry name" value="PAP2/HPO_sf"/>
</dbReference>
<dbReference type="InterPro" id="IPR000326">
    <property type="entry name" value="PAP2/HPO"/>
</dbReference>
<keyword evidence="1" id="KW-1133">Transmembrane helix</keyword>
<dbReference type="PANTHER" id="PTHR14969">
    <property type="entry name" value="SPHINGOSINE-1-PHOSPHATE PHOSPHOHYDROLASE"/>
    <property type="match status" value="1"/>
</dbReference>
<dbReference type="KEGG" id="hadh:FRZ61_27250"/>
<evidence type="ECO:0000313" key="4">
    <source>
        <dbReference type="Proteomes" id="UP000325797"/>
    </source>
</evidence>
<dbReference type="PANTHER" id="PTHR14969:SF13">
    <property type="entry name" value="AT30094P"/>
    <property type="match status" value="1"/>
</dbReference>
<sequence>MMPRADRLGIANPGHRTLLLLLAAALAIPVLMLFADRPIAIAMQGLPAGFKNLAADITLFGKSLSWLLLSAAAAGFWAWHADRAERPSDRHARCRARAWTATFLFAAVALSGILANIIKLAIGRLRPDRYLGEGAYGFQPWNLESDLRGFPSGHATTVFALAFAIALIRPAWRWPAFAAATLVAATRVILNAHYLSDTIGGLLLAFVTVLWLRRLFRRRGWPVLDGNEAMPVADQKPRMAP</sequence>
<feature type="transmembrane region" description="Helical" evidence="1">
    <location>
        <begin position="99"/>
        <end position="122"/>
    </location>
</feature>